<proteinExistence type="inferred from homology"/>
<comment type="cofactor">
    <cofactor evidence="1 7">
        <name>heme</name>
        <dbReference type="ChEBI" id="CHEBI:30413"/>
    </cofactor>
</comment>
<dbReference type="PRINTS" id="PR00465">
    <property type="entry name" value="EP450IV"/>
</dbReference>
<dbReference type="PROSITE" id="PS00086">
    <property type="entry name" value="CYTOCHROME_P450"/>
    <property type="match status" value="1"/>
</dbReference>
<dbReference type="PANTHER" id="PTHR24304:SF2">
    <property type="entry name" value="24-HYDROXYCHOLESTEROL 7-ALPHA-HYDROXYLASE"/>
    <property type="match status" value="1"/>
</dbReference>
<evidence type="ECO:0000256" key="2">
    <source>
        <dbReference type="ARBA" id="ARBA00010617"/>
    </source>
</evidence>
<keyword evidence="9" id="KW-0732">Signal</keyword>
<evidence type="ECO:0000313" key="11">
    <source>
        <dbReference type="Proteomes" id="UP000824596"/>
    </source>
</evidence>
<keyword evidence="11" id="KW-1185">Reference proteome</keyword>
<dbReference type="SUPFAM" id="SSF48264">
    <property type="entry name" value="Cytochrome P450"/>
    <property type="match status" value="1"/>
</dbReference>
<evidence type="ECO:0000313" key="10">
    <source>
        <dbReference type="EMBL" id="KAH0967535.1"/>
    </source>
</evidence>
<organism evidence="10 11">
    <name type="scientific">Hirsutella rhossiliensis</name>
    <dbReference type="NCBI Taxonomy" id="111463"/>
    <lineage>
        <taxon>Eukaryota</taxon>
        <taxon>Fungi</taxon>
        <taxon>Dikarya</taxon>
        <taxon>Ascomycota</taxon>
        <taxon>Pezizomycotina</taxon>
        <taxon>Sordariomycetes</taxon>
        <taxon>Hypocreomycetidae</taxon>
        <taxon>Hypocreales</taxon>
        <taxon>Ophiocordycipitaceae</taxon>
        <taxon>Hirsutella</taxon>
    </lineage>
</organism>
<evidence type="ECO:0000256" key="4">
    <source>
        <dbReference type="ARBA" id="ARBA00022723"/>
    </source>
</evidence>
<dbReference type="InterPro" id="IPR036396">
    <property type="entry name" value="Cyt_P450_sf"/>
</dbReference>
<keyword evidence="3 7" id="KW-0349">Heme</keyword>
<dbReference type="GeneID" id="68349306"/>
<dbReference type="GO" id="GO:0005506">
    <property type="term" value="F:iron ion binding"/>
    <property type="evidence" value="ECO:0007669"/>
    <property type="project" value="InterPro"/>
</dbReference>
<dbReference type="GO" id="GO:0004497">
    <property type="term" value="F:monooxygenase activity"/>
    <property type="evidence" value="ECO:0007669"/>
    <property type="project" value="UniProtKB-KW"/>
</dbReference>
<dbReference type="OrthoDB" id="1055148at2759"/>
<dbReference type="InterPro" id="IPR002403">
    <property type="entry name" value="Cyt_P450_E_grp-IV"/>
</dbReference>
<feature type="binding site" description="axial binding residue" evidence="7">
    <location>
        <position position="413"/>
    </location>
    <ligand>
        <name>heme</name>
        <dbReference type="ChEBI" id="CHEBI:30413"/>
    </ligand>
    <ligandPart>
        <name>Fe</name>
        <dbReference type="ChEBI" id="CHEBI:18248"/>
    </ligandPart>
</feature>
<evidence type="ECO:0000256" key="6">
    <source>
        <dbReference type="ARBA" id="ARBA00023033"/>
    </source>
</evidence>
<dbReference type="PANTHER" id="PTHR24304">
    <property type="entry name" value="CYTOCHROME P450 FAMILY 7"/>
    <property type="match status" value="1"/>
</dbReference>
<dbReference type="PRINTS" id="PR00385">
    <property type="entry name" value="P450"/>
</dbReference>
<comment type="similarity">
    <text evidence="2 8">Belongs to the cytochrome P450 family.</text>
</comment>
<evidence type="ECO:0000256" key="7">
    <source>
        <dbReference type="PIRSR" id="PIRSR602403-1"/>
    </source>
</evidence>
<comment type="caution">
    <text evidence="10">The sequence shown here is derived from an EMBL/GenBank/DDBJ whole genome shotgun (WGS) entry which is preliminary data.</text>
</comment>
<protein>
    <submittedName>
        <fullName evidence="10">Cytochrome p450 domain-containing protein</fullName>
    </submittedName>
</protein>
<dbReference type="InterPro" id="IPR017972">
    <property type="entry name" value="Cyt_P450_CS"/>
</dbReference>
<dbReference type="GO" id="GO:0016705">
    <property type="term" value="F:oxidoreductase activity, acting on paired donors, with incorporation or reduction of molecular oxygen"/>
    <property type="evidence" value="ECO:0007669"/>
    <property type="project" value="InterPro"/>
</dbReference>
<dbReference type="RefSeq" id="XP_044725048.1">
    <property type="nucleotide sequence ID" value="XM_044858648.1"/>
</dbReference>
<keyword evidence="8" id="KW-0560">Oxidoreductase</keyword>
<sequence length="482" mass="54487">MALFTLAVVWLVAVALLSALQRRFQTYIPVYQGKGSLAFLSVAQDFATKPIGLIQKATEQCGNVFSIRVLSVYNVWLRGNELNKIYLDTREDVWSFKAGMGLFLNKIVDPGFWEHYRVLLSSLSKYVSGGAAQEHAAVVSVEETRKAAAKWATERDFELFDTVSLLVHKITVRSLMGEDFYEHNAHELFQLLHAMEADIGSILSFVLPDWIPHPPARRLRKARERFKEIFLERLHERSLAGAEMARPKQDYVAFTMQDKATAPLKYLMASHHTILMFAAHTSTAANIAWNIIALLRHPDIMNKVSEELRSEPEGNESLLLQACVKETTRYYCGIKLLRLACRDMSIPEANVKVPKGAVVSISPYLTHRDPENYANPEAWDPQRWIGEDGEIKQVENKSNGVKFMPFGGGSHRCVGEKMAIIMVTKAVATLVREYDWGWASPDVPDKTDFESLDFGKVGTPWLRGDVRVRVKKACLTTATWRV</sequence>
<feature type="signal peptide" evidence="9">
    <location>
        <begin position="1"/>
        <end position="19"/>
    </location>
</feature>
<keyword evidence="4 7" id="KW-0479">Metal-binding</keyword>
<dbReference type="Gene3D" id="1.10.630.10">
    <property type="entry name" value="Cytochrome P450"/>
    <property type="match status" value="1"/>
</dbReference>
<keyword evidence="5 7" id="KW-0408">Iron</keyword>
<dbReference type="InterPro" id="IPR050529">
    <property type="entry name" value="CYP450_sterol_14alpha_dmase"/>
</dbReference>
<name>A0A9P8SN60_9HYPO</name>
<dbReference type="AlphaFoldDB" id="A0A9P8SN60"/>
<evidence type="ECO:0000256" key="1">
    <source>
        <dbReference type="ARBA" id="ARBA00001971"/>
    </source>
</evidence>
<evidence type="ECO:0000256" key="3">
    <source>
        <dbReference type="ARBA" id="ARBA00022617"/>
    </source>
</evidence>
<evidence type="ECO:0000256" key="9">
    <source>
        <dbReference type="SAM" id="SignalP"/>
    </source>
</evidence>
<accession>A0A9P8SN60</accession>
<evidence type="ECO:0000256" key="8">
    <source>
        <dbReference type="RuleBase" id="RU000461"/>
    </source>
</evidence>
<dbReference type="EMBL" id="JAIZPD010000001">
    <property type="protein sequence ID" value="KAH0967535.1"/>
    <property type="molecule type" value="Genomic_DNA"/>
</dbReference>
<feature type="chain" id="PRO_5040351073" evidence="9">
    <location>
        <begin position="20"/>
        <end position="482"/>
    </location>
</feature>
<gene>
    <name evidence="10" type="ORF">HRG_00177</name>
</gene>
<keyword evidence="6 8" id="KW-0503">Monooxygenase</keyword>
<dbReference type="Proteomes" id="UP000824596">
    <property type="component" value="Unassembled WGS sequence"/>
</dbReference>
<evidence type="ECO:0000256" key="5">
    <source>
        <dbReference type="ARBA" id="ARBA00023004"/>
    </source>
</evidence>
<dbReference type="InterPro" id="IPR001128">
    <property type="entry name" value="Cyt_P450"/>
</dbReference>
<dbReference type="Pfam" id="PF00067">
    <property type="entry name" value="p450"/>
    <property type="match status" value="1"/>
</dbReference>
<reference evidence="10" key="1">
    <citation type="submission" date="2021-09" db="EMBL/GenBank/DDBJ databases">
        <title>A high-quality genome of the endoparasitic fungus Hirsutella rhossiliensis with a comparison of Hirsutella genomes reveals transposable elements contributing to genome size variation.</title>
        <authorList>
            <person name="Lin R."/>
            <person name="Jiao Y."/>
            <person name="Sun X."/>
            <person name="Ling J."/>
            <person name="Xie B."/>
            <person name="Cheng X."/>
        </authorList>
    </citation>
    <scope>NUCLEOTIDE SEQUENCE</scope>
    <source>
        <strain evidence="10">HR02</strain>
    </source>
</reference>
<dbReference type="GO" id="GO:0020037">
    <property type="term" value="F:heme binding"/>
    <property type="evidence" value="ECO:0007669"/>
    <property type="project" value="InterPro"/>
</dbReference>